<reference evidence="3" key="1">
    <citation type="submission" date="2023-10" db="EMBL/GenBank/DDBJ databases">
        <title>Genome assembly of Pristionchus species.</title>
        <authorList>
            <person name="Yoshida K."/>
            <person name="Sommer R.J."/>
        </authorList>
    </citation>
    <scope>NUCLEOTIDE SEQUENCE</scope>
    <source>
        <strain evidence="3">RS0144</strain>
    </source>
</reference>
<keyword evidence="4" id="KW-1185">Reference proteome</keyword>
<dbReference type="InterPro" id="IPR023561">
    <property type="entry name" value="Carbonic_anhydrase_a-class"/>
</dbReference>
<dbReference type="SUPFAM" id="SSF51069">
    <property type="entry name" value="Carbonic anhydrase"/>
    <property type="match status" value="1"/>
</dbReference>
<evidence type="ECO:0000259" key="2">
    <source>
        <dbReference type="PROSITE" id="PS51144"/>
    </source>
</evidence>
<feature type="domain" description="Alpha-carbonic anhydrase" evidence="2">
    <location>
        <begin position="1"/>
        <end position="138"/>
    </location>
</feature>
<dbReference type="EMBL" id="BTSX01000004">
    <property type="protein sequence ID" value="GMS95375.1"/>
    <property type="molecule type" value="Genomic_DNA"/>
</dbReference>
<evidence type="ECO:0000256" key="1">
    <source>
        <dbReference type="ARBA" id="ARBA00010718"/>
    </source>
</evidence>
<dbReference type="InterPro" id="IPR001148">
    <property type="entry name" value="CA_dom"/>
</dbReference>
<proteinExistence type="inferred from homology"/>
<comment type="caution">
    <text evidence="3">The sequence shown here is derived from an EMBL/GenBank/DDBJ whole genome shotgun (WGS) entry which is preliminary data.</text>
</comment>
<sequence>RNLFIFPAVEGFQESPINLNSSSAIHTSLYDASQFNVYYGQNIIEKIEKIKNHILIQIREIRDVDSDLRASHLDARYRLVQYHGHWNIDTTTRGREHIIDGTFYPAEFHFVHIREDFSTLPEAVGKNGVAVIAVFLQV</sequence>
<evidence type="ECO:0000313" key="4">
    <source>
        <dbReference type="Proteomes" id="UP001432027"/>
    </source>
</evidence>
<protein>
    <recommendedName>
        <fullName evidence="2">Alpha-carbonic anhydrase domain-containing protein</fullName>
    </recommendedName>
</protein>
<dbReference type="Proteomes" id="UP001432027">
    <property type="component" value="Unassembled WGS sequence"/>
</dbReference>
<accession>A0AAV5TLQ7</accession>
<dbReference type="AlphaFoldDB" id="A0AAV5TLQ7"/>
<evidence type="ECO:0000313" key="3">
    <source>
        <dbReference type="EMBL" id="GMS95375.1"/>
    </source>
</evidence>
<gene>
    <name evidence="3" type="ORF">PENTCL1PPCAC_17550</name>
</gene>
<feature type="non-terminal residue" evidence="3">
    <location>
        <position position="1"/>
    </location>
</feature>
<dbReference type="GO" id="GO:0006730">
    <property type="term" value="P:one-carbon metabolic process"/>
    <property type="evidence" value="ECO:0007669"/>
    <property type="project" value="TreeGrafter"/>
</dbReference>
<comment type="similarity">
    <text evidence="1">Belongs to the alpha-carbonic anhydrase family.</text>
</comment>
<dbReference type="PANTHER" id="PTHR18952:SF208">
    <property type="entry name" value="CARBONIC ANHYDRASE XA-RELATED"/>
    <property type="match status" value="1"/>
</dbReference>
<feature type="non-terminal residue" evidence="3">
    <location>
        <position position="138"/>
    </location>
</feature>
<dbReference type="Pfam" id="PF00194">
    <property type="entry name" value="Carb_anhydrase"/>
    <property type="match status" value="1"/>
</dbReference>
<dbReference type="GO" id="GO:0004089">
    <property type="term" value="F:carbonate dehydratase activity"/>
    <property type="evidence" value="ECO:0007669"/>
    <property type="project" value="InterPro"/>
</dbReference>
<dbReference type="PANTHER" id="PTHR18952">
    <property type="entry name" value="CARBONIC ANHYDRASE"/>
    <property type="match status" value="1"/>
</dbReference>
<dbReference type="GO" id="GO:0008270">
    <property type="term" value="F:zinc ion binding"/>
    <property type="evidence" value="ECO:0007669"/>
    <property type="project" value="InterPro"/>
</dbReference>
<dbReference type="Gene3D" id="3.10.200.10">
    <property type="entry name" value="Alpha carbonic anhydrase"/>
    <property type="match status" value="1"/>
</dbReference>
<organism evidence="3 4">
    <name type="scientific">Pristionchus entomophagus</name>
    <dbReference type="NCBI Taxonomy" id="358040"/>
    <lineage>
        <taxon>Eukaryota</taxon>
        <taxon>Metazoa</taxon>
        <taxon>Ecdysozoa</taxon>
        <taxon>Nematoda</taxon>
        <taxon>Chromadorea</taxon>
        <taxon>Rhabditida</taxon>
        <taxon>Rhabditina</taxon>
        <taxon>Diplogasteromorpha</taxon>
        <taxon>Diplogasteroidea</taxon>
        <taxon>Neodiplogasteridae</taxon>
        <taxon>Pristionchus</taxon>
    </lineage>
</organism>
<dbReference type="PROSITE" id="PS51144">
    <property type="entry name" value="ALPHA_CA_2"/>
    <property type="match status" value="1"/>
</dbReference>
<dbReference type="InterPro" id="IPR036398">
    <property type="entry name" value="CA_dom_sf"/>
</dbReference>
<name>A0AAV5TLQ7_9BILA</name>